<dbReference type="InterPro" id="IPR004507">
    <property type="entry name" value="UbiX-like"/>
</dbReference>
<reference evidence="7 8" key="1">
    <citation type="journal article" date="2014" name="FEMS Microbiol. Lett.">
        <title>Genome sequencing analysis reveals virulence-related gene content of Ochrobactrum intermedium strain 229E, a urease-positive strain isolated from the human gastric niche.</title>
        <authorList>
            <person name="Kulkarni G.J."/>
            <person name="Shetty S."/>
            <person name="Dharne M.S."/>
            <person name="Shouche Y.S."/>
        </authorList>
    </citation>
    <scope>NUCLEOTIDE SEQUENCE [LARGE SCALE GENOMIC DNA]</scope>
    <source>
        <strain evidence="7 8">229E</strain>
    </source>
</reference>
<feature type="binding site" evidence="5">
    <location>
        <position position="125"/>
    </location>
    <ligand>
        <name>FMN</name>
        <dbReference type="ChEBI" id="CHEBI:58210"/>
    </ligand>
</feature>
<dbReference type="InterPro" id="IPR003382">
    <property type="entry name" value="Flavoprotein"/>
</dbReference>
<feature type="binding site" evidence="5">
    <location>
        <position position="171"/>
    </location>
    <ligand>
        <name>dimethylallyl phosphate</name>
        <dbReference type="ChEBI" id="CHEBI:88052"/>
    </ligand>
</feature>
<keyword evidence="1 5" id="KW-0637">Prenyltransferase</keyword>
<evidence type="ECO:0000256" key="4">
    <source>
        <dbReference type="ARBA" id="ARBA00022679"/>
    </source>
</evidence>
<dbReference type="Gene3D" id="3.40.50.1950">
    <property type="entry name" value="Flavin prenyltransferase-like"/>
    <property type="match status" value="1"/>
</dbReference>
<evidence type="ECO:0000313" key="8">
    <source>
        <dbReference type="Proteomes" id="UP000016842"/>
    </source>
</evidence>
<proteinExistence type="inferred from homology"/>
<feature type="binding site" evidence="5">
    <location>
        <position position="155"/>
    </location>
    <ligand>
        <name>dimethylallyl phosphate</name>
        <dbReference type="ChEBI" id="CHEBI:88052"/>
    </ligand>
</feature>
<dbReference type="AlphaFoldDB" id="U4V6U5"/>
<dbReference type="Proteomes" id="UP000016842">
    <property type="component" value="Unassembled WGS sequence"/>
</dbReference>
<feature type="binding site" evidence="5">
    <location>
        <position position="37"/>
    </location>
    <ligand>
        <name>FMN</name>
        <dbReference type="ChEBI" id="CHEBI:58210"/>
    </ligand>
</feature>
<dbReference type="HAMAP" id="MF_01984">
    <property type="entry name" value="ubiX_pad"/>
    <property type="match status" value="1"/>
</dbReference>
<dbReference type="EC" id="2.5.1.129" evidence="5"/>
<accession>U4V6U5</accession>
<comment type="caution">
    <text evidence="5">Lacks conserved residue(s) required for the propagation of feature annotation.</text>
</comment>
<protein>
    <recommendedName>
        <fullName evidence="5">Flavin prenyltransferase UbiX</fullName>
        <ecNumber evidence="5">2.5.1.129</ecNumber>
    </recommendedName>
</protein>
<keyword evidence="4 5" id="KW-0808">Transferase</keyword>
<comment type="similarity">
    <text evidence="5">Belongs to the UbiX/PAD1 family.</text>
</comment>
<comment type="catalytic activity">
    <reaction evidence="5">
        <text>dimethylallyl phosphate + FMNH2 = prenylated FMNH2 + phosphate</text>
        <dbReference type="Rhea" id="RHEA:37743"/>
        <dbReference type="ChEBI" id="CHEBI:43474"/>
        <dbReference type="ChEBI" id="CHEBI:57618"/>
        <dbReference type="ChEBI" id="CHEBI:87467"/>
        <dbReference type="ChEBI" id="CHEBI:88052"/>
        <dbReference type="EC" id="2.5.1.129"/>
    </reaction>
</comment>
<dbReference type="GO" id="GO:0106141">
    <property type="term" value="F:flavin prenyltransferase activity"/>
    <property type="evidence" value="ECO:0007669"/>
    <property type="project" value="UniProtKB-EC"/>
</dbReference>
<dbReference type="InterPro" id="IPR036551">
    <property type="entry name" value="Flavin_trans-like"/>
</dbReference>
<feature type="domain" description="Flavoprotein" evidence="6">
    <location>
        <begin position="2"/>
        <end position="172"/>
    </location>
</feature>
<dbReference type="NCBIfam" id="TIGR00421">
    <property type="entry name" value="ubiX_pad"/>
    <property type="match status" value="1"/>
</dbReference>
<evidence type="ECO:0000256" key="3">
    <source>
        <dbReference type="ARBA" id="ARBA00022643"/>
    </source>
</evidence>
<dbReference type="Pfam" id="PF02441">
    <property type="entry name" value="Flavoprotein"/>
    <property type="match status" value="1"/>
</dbReference>
<feature type="binding site" evidence="5">
    <location>
        <begin position="10"/>
        <end position="12"/>
    </location>
    <ligand>
        <name>FMN</name>
        <dbReference type="ChEBI" id="CHEBI:58210"/>
    </ligand>
</feature>
<dbReference type="GO" id="GO:0016829">
    <property type="term" value="F:lyase activity"/>
    <property type="evidence" value="ECO:0007669"/>
    <property type="project" value="UniProtKB-KW"/>
</dbReference>
<evidence type="ECO:0000256" key="1">
    <source>
        <dbReference type="ARBA" id="ARBA00022602"/>
    </source>
</evidence>
<organism evidence="7 8">
    <name type="scientific">Brucella intermedia 229E</name>
    <dbReference type="NCBI Taxonomy" id="1337887"/>
    <lineage>
        <taxon>Bacteria</taxon>
        <taxon>Pseudomonadati</taxon>
        <taxon>Pseudomonadota</taxon>
        <taxon>Alphaproteobacteria</taxon>
        <taxon>Hyphomicrobiales</taxon>
        <taxon>Brucellaceae</taxon>
        <taxon>Brucella/Ochrobactrum group</taxon>
        <taxon>Brucella</taxon>
    </lineage>
</organism>
<dbReference type="PATRIC" id="fig|1337887.3.peg.2674"/>
<keyword evidence="7" id="KW-0456">Lyase</keyword>
<dbReference type="SUPFAM" id="SSF52507">
    <property type="entry name" value="Homo-oligomeric flavin-containing Cys decarboxylases, HFCD"/>
    <property type="match status" value="1"/>
</dbReference>
<sequence>MKRIVVGISGASGALIPLKLLEQLSALSDVETHLVVSDAAQQTLRHELGPDGYALLHRLANRSYSVSDIGGALIASGSVATAGMIIAPCSMRTLAAIATGHSDSLLTRAADVHMKERRKLVLIARETPLHLVHLRNMCTVTELGAIVMPPVPAFYFKPQSVDEVADQIAARAIDLIGIGEKRSESWTGIPAIR</sequence>
<name>U4V6U5_9HYPH</name>
<keyword evidence="2 5" id="KW-0285">Flavoprotein</keyword>
<dbReference type="NCBIfam" id="NF004685">
    <property type="entry name" value="PRK06029.1"/>
    <property type="match status" value="1"/>
</dbReference>
<evidence type="ECO:0000313" key="7">
    <source>
        <dbReference type="EMBL" id="ERM01720.1"/>
    </source>
</evidence>
<comment type="caution">
    <text evidence="7">The sequence shown here is derived from an EMBL/GenBank/DDBJ whole genome shotgun (WGS) entry which is preliminary data.</text>
</comment>
<feature type="binding site" evidence="5">
    <location>
        <begin position="90"/>
        <end position="93"/>
    </location>
    <ligand>
        <name>FMN</name>
        <dbReference type="ChEBI" id="CHEBI:58210"/>
    </ligand>
</feature>
<evidence type="ECO:0000256" key="2">
    <source>
        <dbReference type="ARBA" id="ARBA00022630"/>
    </source>
</evidence>
<keyword evidence="3 5" id="KW-0288">FMN</keyword>
<dbReference type="EMBL" id="ASXJ01000139">
    <property type="protein sequence ID" value="ERM01720.1"/>
    <property type="molecule type" value="Genomic_DNA"/>
</dbReference>
<evidence type="ECO:0000259" key="6">
    <source>
        <dbReference type="Pfam" id="PF02441"/>
    </source>
</evidence>
<comment type="function">
    <text evidence="5">Flavin prenyltransferase that catalyzes the synthesis of the prenylated FMN cofactor (prenyl-FMN) for 4-hydroxy-3-polyprenylbenzoic acid decarboxylase UbiD. The prenyltransferase is metal-independent and links a dimethylallyl moiety from dimethylallyl monophosphate (DMAP) to the flavin N5 and C6 atoms of FMN.</text>
</comment>
<gene>
    <name evidence="5" type="primary">ubiX</name>
    <name evidence="7" type="ORF">Q644_20255</name>
</gene>
<evidence type="ECO:0000256" key="5">
    <source>
        <dbReference type="HAMAP-Rule" id="MF_01984"/>
    </source>
</evidence>